<dbReference type="InterPro" id="IPR000917">
    <property type="entry name" value="Sulfatase_N"/>
</dbReference>
<proteinExistence type="inferred from homology"/>
<comment type="similarity">
    <text evidence="1">Belongs to the sulfatase family.</text>
</comment>
<feature type="domain" description="Sulfatase N-terminal" evidence="4">
    <location>
        <begin position="3"/>
        <end position="308"/>
    </location>
</feature>
<dbReference type="InterPro" id="IPR017850">
    <property type="entry name" value="Alkaline_phosphatase_core_sf"/>
</dbReference>
<evidence type="ECO:0000259" key="4">
    <source>
        <dbReference type="Pfam" id="PF00884"/>
    </source>
</evidence>
<dbReference type="InterPro" id="IPR024607">
    <property type="entry name" value="Sulfatase_CS"/>
</dbReference>
<evidence type="ECO:0000256" key="1">
    <source>
        <dbReference type="ARBA" id="ARBA00008779"/>
    </source>
</evidence>
<dbReference type="AlphaFoldDB" id="A0A8J3NAM4"/>
<dbReference type="RefSeq" id="WP_203658239.1">
    <property type="nucleotide sequence ID" value="NZ_BAAAZM010000009.1"/>
</dbReference>
<accession>A0A8J3NAM4</accession>
<gene>
    <name evidence="5" type="ORF">Aru02nite_31500</name>
</gene>
<dbReference type="PANTHER" id="PTHR45953">
    <property type="entry name" value="IDURONATE 2-SULFATASE"/>
    <property type="match status" value="1"/>
</dbReference>
<keyword evidence="6" id="KW-1185">Reference proteome</keyword>
<dbReference type="SUPFAM" id="SSF53649">
    <property type="entry name" value="Alkaline phosphatase-like"/>
    <property type="match status" value="1"/>
</dbReference>
<dbReference type="PANTHER" id="PTHR45953:SF1">
    <property type="entry name" value="IDURONATE 2-SULFATASE"/>
    <property type="match status" value="1"/>
</dbReference>
<dbReference type="GO" id="GO:0008484">
    <property type="term" value="F:sulfuric ester hydrolase activity"/>
    <property type="evidence" value="ECO:0007669"/>
    <property type="project" value="TreeGrafter"/>
</dbReference>
<dbReference type="Proteomes" id="UP000612808">
    <property type="component" value="Unassembled WGS sequence"/>
</dbReference>
<reference evidence="5" key="1">
    <citation type="submission" date="2021-01" db="EMBL/GenBank/DDBJ databases">
        <title>Whole genome shotgun sequence of Actinocatenispora rupis NBRC 107355.</title>
        <authorList>
            <person name="Komaki H."/>
            <person name="Tamura T."/>
        </authorList>
    </citation>
    <scope>NUCLEOTIDE SEQUENCE</scope>
    <source>
        <strain evidence="5">NBRC 107355</strain>
    </source>
</reference>
<name>A0A8J3NAM4_9ACTN</name>
<dbReference type="PROSITE" id="PS00523">
    <property type="entry name" value="SULFATASE_1"/>
    <property type="match status" value="1"/>
</dbReference>
<organism evidence="5 6">
    <name type="scientific">Actinocatenispora rupis</name>
    <dbReference type="NCBI Taxonomy" id="519421"/>
    <lineage>
        <taxon>Bacteria</taxon>
        <taxon>Bacillati</taxon>
        <taxon>Actinomycetota</taxon>
        <taxon>Actinomycetes</taxon>
        <taxon>Micromonosporales</taxon>
        <taxon>Micromonosporaceae</taxon>
        <taxon>Actinocatenispora</taxon>
    </lineage>
</organism>
<protein>
    <submittedName>
        <fullName evidence="5">Sulfatase</fullName>
    </submittedName>
</protein>
<evidence type="ECO:0000313" key="6">
    <source>
        <dbReference type="Proteomes" id="UP000612808"/>
    </source>
</evidence>
<dbReference type="Gene3D" id="3.40.720.10">
    <property type="entry name" value="Alkaline Phosphatase, subunit A"/>
    <property type="match status" value="1"/>
</dbReference>
<dbReference type="Pfam" id="PF00884">
    <property type="entry name" value="Sulfatase"/>
    <property type="match status" value="1"/>
</dbReference>
<evidence type="ECO:0000256" key="3">
    <source>
        <dbReference type="ARBA" id="ARBA00022801"/>
    </source>
</evidence>
<sequence length="426" mass="46212">MTPNVLVVLTDQQAATAMSCAGNPYLATPALDALAARGTRFTRAHCTQPLCTPSRASMLTGRMPTELGVTVNAGRLTGVPAEQQLGRVFTAAGYDCGYAGKWHVPELAVPAGVGFRRVHGESEDGLVADCAAFLAEPRDRPYLLVASLTEPHGICQWARGQTPPSGDVSDVDSAGWPPLPPNFAIGGYDAELPRIAQARSPHSYPTAGWDEDRWRRYRFAYHRLCERADAQVGRLLELVDEDTVVVFSADHGDQAGAHRWNQKWVLHAESVEVPLIVAAPDGRRGATSDALVSVGLDLLPTLCDYAGIGPPQGIPGRSLRPVVTAGTPDGWRDTVYAETEWEVPGVQHLTGRMVRTDRFRYVCYAWGRHREQLYDLHADPGEQTNLAPVGSYAGVLADHRRRLAAHAAGIGDRFTRFVPAADAPFR</sequence>
<dbReference type="EMBL" id="BOMB01000017">
    <property type="protein sequence ID" value="GID12261.1"/>
    <property type="molecule type" value="Genomic_DNA"/>
</dbReference>
<evidence type="ECO:0000256" key="2">
    <source>
        <dbReference type="ARBA" id="ARBA00022723"/>
    </source>
</evidence>
<evidence type="ECO:0000313" key="5">
    <source>
        <dbReference type="EMBL" id="GID12261.1"/>
    </source>
</evidence>
<keyword evidence="3" id="KW-0378">Hydrolase</keyword>
<comment type="caution">
    <text evidence="5">The sequence shown here is derived from an EMBL/GenBank/DDBJ whole genome shotgun (WGS) entry which is preliminary data.</text>
</comment>
<dbReference type="GO" id="GO:0046872">
    <property type="term" value="F:metal ion binding"/>
    <property type="evidence" value="ECO:0007669"/>
    <property type="project" value="UniProtKB-KW"/>
</dbReference>
<keyword evidence="2" id="KW-0479">Metal-binding</keyword>
<dbReference type="GO" id="GO:0005737">
    <property type="term" value="C:cytoplasm"/>
    <property type="evidence" value="ECO:0007669"/>
    <property type="project" value="TreeGrafter"/>
</dbReference>